<keyword evidence="2" id="KW-1185">Reference proteome</keyword>
<reference evidence="2" key="1">
    <citation type="submission" date="2016-10" db="EMBL/GenBank/DDBJ databases">
        <authorList>
            <person name="Varghese N."/>
            <person name="Submissions S."/>
        </authorList>
    </citation>
    <scope>NUCLEOTIDE SEQUENCE [LARGE SCALE GENOMIC DNA]</scope>
    <source>
        <strain evidence="2">DSM 44718</strain>
    </source>
</reference>
<organism evidence="1 2">
    <name type="scientific">Asanoa ishikariensis</name>
    <dbReference type="NCBI Taxonomy" id="137265"/>
    <lineage>
        <taxon>Bacteria</taxon>
        <taxon>Bacillati</taxon>
        <taxon>Actinomycetota</taxon>
        <taxon>Actinomycetes</taxon>
        <taxon>Micromonosporales</taxon>
        <taxon>Micromonosporaceae</taxon>
        <taxon>Asanoa</taxon>
    </lineage>
</organism>
<accession>A0A1H3URU4</accession>
<evidence type="ECO:0000313" key="1">
    <source>
        <dbReference type="EMBL" id="SDZ64966.1"/>
    </source>
</evidence>
<dbReference type="EMBL" id="FNQB01000005">
    <property type="protein sequence ID" value="SDZ64966.1"/>
    <property type="molecule type" value="Genomic_DNA"/>
</dbReference>
<gene>
    <name evidence="1" type="ORF">SAMN05421684_7891</name>
</gene>
<sequence>MVNIGRLPKREGMALATVSGAAERVTVGLDRDLPLEEKIAALDALFDAAQVPTSRRPVLLGVLLGTARAYDRSWERGLVDLYVAAGADPKTAAAQEATHREIIAHRRGGPRH</sequence>
<proteinExistence type="predicted"/>
<dbReference type="STRING" id="137265.SAMN05421684_7891"/>
<name>A0A1H3URU4_9ACTN</name>
<protein>
    <submittedName>
        <fullName evidence="1">Uncharacterized protein</fullName>
    </submittedName>
</protein>
<evidence type="ECO:0000313" key="2">
    <source>
        <dbReference type="Proteomes" id="UP000199632"/>
    </source>
</evidence>
<dbReference type="Proteomes" id="UP000199632">
    <property type="component" value="Unassembled WGS sequence"/>
</dbReference>
<dbReference type="AlphaFoldDB" id="A0A1H3URU4"/>